<protein>
    <recommendedName>
        <fullName evidence="1">IrrE N-terminal-like domain-containing protein</fullName>
    </recommendedName>
</protein>
<reference evidence="2" key="1">
    <citation type="submission" date="2021-01" db="EMBL/GenBank/DDBJ databases">
        <title>Whole genome shotgun sequence of Sphaerisporangium rufum NBRC 109079.</title>
        <authorList>
            <person name="Komaki H."/>
            <person name="Tamura T."/>
        </authorList>
    </citation>
    <scope>NUCLEOTIDE SEQUENCE</scope>
    <source>
        <strain evidence="2">NBRC 109079</strain>
    </source>
</reference>
<keyword evidence="3" id="KW-1185">Reference proteome</keyword>
<evidence type="ECO:0000313" key="3">
    <source>
        <dbReference type="Proteomes" id="UP000655287"/>
    </source>
</evidence>
<name>A0A919QW38_9ACTN</name>
<dbReference type="EMBL" id="BOOU01000003">
    <property type="protein sequence ID" value="GII75216.1"/>
    <property type="molecule type" value="Genomic_DNA"/>
</dbReference>
<dbReference type="Proteomes" id="UP000655287">
    <property type="component" value="Unassembled WGS sequence"/>
</dbReference>
<evidence type="ECO:0000313" key="2">
    <source>
        <dbReference type="EMBL" id="GII75216.1"/>
    </source>
</evidence>
<sequence length="434" mass="48105">MTTTPELRIRWEWEAPPPVRLPEHRVTWARIEIAVGGDHITLVEDIPSGSSRRSVYCPLYPIAEWLAYNWWFLRADARPARTLGVRSGIWHDPQMLRRHCVRASGDGFLWPELLIIPEGGQTHLLWREDRHVPATRPIRFLSRGEAFVDGPSITEELGHLISAVLTRLAEKGISDTPLEKEWAAIQQAEPEEVEFCLAAARLGLDPYAEAGPYEDLIIAAAGEMPPAMFGDFLDAVDPVRMAEALEWIQRARTEIGTARNAPAALDLRPAMGVPRPSPGHRPWEKGWAQARMVRRAAGVPDEDVFPLDAYVAAVERPAVDRGLQAVGGAAEERGPSVVVASGRAAGSRRFTLSRALWHHVWEPEPLFLVTTAATDRQQVERAFAAELLAPAAGIREIAGTPVETMTQEDLGTLAEHFQVSEKVIEHQVENQLLG</sequence>
<proteinExistence type="predicted"/>
<gene>
    <name evidence="2" type="ORF">Sru01_01980</name>
</gene>
<dbReference type="RefSeq" id="WP_203981889.1">
    <property type="nucleotide sequence ID" value="NZ_BOOU01000003.1"/>
</dbReference>
<accession>A0A919QW38</accession>
<dbReference type="Pfam" id="PF06114">
    <property type="entry name" value="Peptidase_M78"/>
    <property type="match status" value="1"/>
</dbReference>
<organism evidence="2 3">
    <name type="scientific">Sphaerisporangium rufum</name>
    <dbReference type="NCBI Taxonomy" id="1381558"/>
    <lineage>
        <taxon>Bacteria</taxon>
        <taxon>Bacillati</taxon>
        <taxon>Actinomycetota</taxon>
        <taxon>Actinomycetes</taxon>
        <taxon>Streptosporangiales</taxon>
        <taxon>Streptosporangiaceae</taxon>
        <taxon>Sphaerisporangium</taxon>
    </lineage>
</organism>
<comment type="caution">
    <text evidence="2">The sequence shown here is derived from an EMBL/GenBank/DDBJ whole genome shotgun (WGS) entry which is preliminary data.</text>
</comment>
<dbReference type="InterPro" id="IPR010359">
    <property type="entry name" value="IrrE_HExxH"/>
</dbReference>
<feature type="domain" description="IrrE N-terminal-like" evidence="1">
    <location>
        <begin position="334"/>
        <end position="427"/>
    </location>
</feature>
<dbReference type="AlphaFoldDB" id="A0A919QW38"/>
<evidence type="ECO:0000259" key="1">
    <source>
        <dbReference type="Pfam" id="PF06114"/>
    </source>
</evidence>